<feature type="compositionally biased region" description="Low complexity" evidence="2">
    <location>
        <begin position="786"/>
        <end position="816"/>
    </location>
</feature>
<feature type="compositionally biased region" description="Polar residues" evidence="2">
    <location>
        <begin position="171"/>
        <end position="184"/>
    </location>
</feature>
<dbReference type="InParanoid" id="S8FW86"/>
<reference evidence="4 5" key="1">
    <citation type="journal article" date="2012" name="Science">
        <title>The Paleozoic origin of enzymatic lignin decomposition reconstructed from 31 fungal genomes.</title>
        <authorList>
            <person name="Floudas D."/>
            <person name="Binder M."/>
            <person name="Riley R."/>
            <person name="Barry K."/>
            <person name="Blanchette R.A."/>
            <person name="Henrissat B."/>
            <person name="Martinez A.T."/>
            <person name="Otillar R."/>
            <person name="Spatafora J.W."/>
            <person name="Yadav J.S."/>
            <person name="Aerts A."/>
            <person name="Benoit I."/>
            <person name="Boyd A."/>
            <person name="Carlson A."/>
            <person name="Copeland A."/>
            <person name="Coutinho P.M."/>
            <person name="de Vries R.P."/>
            <person name="Ferreira P."/>
            <person name="Findley K."/>
            <person name="Foster B."/>
            <person name="Gaskell J."/>
            <person name="Glotzer D."/>
            <person name="Gorecki P."/>
            <person name="Heitman J."/>
            <person name="Hesse C."/>
            <person name="Hori C."/>
            <person name="Igarashi K."/>
            <person name="Jurgens J.A."/>
            <person name="Kallen N."/>
            <person name="Kersten P."/>
            <person name="Kohler A."/>
            <person name="Kuees U."/>
            <person name="Kumar T.K.A."/>
            <person name="Kuo A."/>
            <person name="LaButti K."/>
            <person name="Larrondo L.F."/>
            <person name="Lindquist E."/>
            <person name="Ling A."/>
            <person name="Lombard V."/>
            <person name="Lucas S."/>
            <person name="Lundell T."/>
            <person name="Martin R."/>
            <person name="McLaughlin D.J."/>
            <person name="Morgenstern I."/>
            <person name="Morin E."/>
            <person name="Murat C."/>
            <person name="Nagy L.G."/>
            <person name="Nolan M."/>
            <person name="Ohm R.A."/>
            <person name="Patyshakuliyeva A."/>
            <person name="Rokas A."/>
            <person name="Ruiz-Duenas F.J."/>
            <person name="Sabat G."/>
            <person name="Salamov A."/>
            <person name="Samejima M."/>
            <person name="Schmutz J."/>
            <person name="Slot J.C."/>
            <person name="St John F."/>
            <person name="Stenlid J."/>
            <person name="Sun H."/>
            <person name="Sun S."/>
            <person name="Syed K."/>
            <person name="Tsang A."/>
            <person name="Wiebenga A."/>
            <person name="Young D."/>
            <person name="Pisabarro A."/>
            <person name="Eastwood D.C."/>
            <person name="Martin F."/>
            <person name="Cullen D."/>
            <person name="Grigoriev I.V."/>
            <person name="Hibbett D.S."/>
        </authorList>
    </citation>
    <scope>NUCLEOTIDE SEQUENCE</scope>
    <source>
        <strain evidence="5">FP-58527</strain>
    </source>
</reference>
<feature type="compositionally biased region" description="Low complexity" evidence="2">
    <location>
        <begin position="698"/>
        <end position="759"/>
    </location>
</feature>
<dbReference type="PROSITE" id="PS50211">
    <property type="entry name" value="DENN"/>
    <property type="match status" value="1"/>
</dbReference>
<evidence type="ECO:0000256" key="2">
    <source>
        <dbReference type="SAM" id="MobiDB-lite"/>
    </source>
</evidence>
<feature type="domain" description="UDENN" evidence="3">
    <location>
        <begin position="203"/>
        <end position="657"/>
    </location>
</feature>
<evidence type="ECO:0000259" key="3">
    <source>
        <dbReference type="PROSITE" id="PS50211"/>
    </source>
</evidence>
<evidence type="ECO:0000313" key="4">
    <source>
        <dbReference type="EMBL" id="EPT05376.1"/>
    </source>
</evidence>
<dbReference type="eggNOG" id="KOG3823">
    <property type="taxonomic scope" value="Eukaryota"/>
</dbReference>
<sequence length="880" mass="94966">MSNASGTPSPFDDSPSSLALNTHFLLHPEPENDDQGASSDVAFSDGDTASQRSIALSSPMHSPRPGAHLGLQDEEDEELTPSAITPVSYVRQSLSYSKRNTLDTEFSSDIDDDRSLFTRRMDDGDSPISSVAPSFIEEREKLASPPPVPSAVTSPSTARPPVGVRGRSDTDSVLSAGSEGTTYSKKARPESLLPQANQGPLVLGIALVDFDHLVGPKIEFSRGAVCEDEEIAKILPFLALPDGAHLSSEDYSYFHLVPTGPNPSTIFGISCNRQISAAELLVKDADVTRSTVQKAVVVLASKPVFGLIRDRLGVITRALFAQRDFTDMSILDDFHTSLEHSLRSQMTESGLYMGTSLRELVHTFRQRTLVLLKALMLQKKIMFFGHPVERLCTYQYSLITLVPGLLQNLDDCGSPPLAARAQTLSRPTELRTSDHKSMMAYVGLPLDLFGKDAFFQPYLPLQQLDMLKDTQNWLCGSTNTIVTQQREVELLVNVENGTMEFRDPMIERLAGLTAADRKWMDEIVKDVNETYVDDPTRPAGMHFRGSDDYLRQKFEEYISGALASVKYSAFLAKAGGSGVVISDGQGDPNSTVDFNALWIQEFKKTNAYEVWERVTDPMLFDIVEARHPCSEKPSVLSDVGLRLSEGIQELKLDQQLAPTREAISRTLTAGSTNVMKAVEGLRGRWLSPRNPTSTTPVTATFSSDGSAGSASTSSSADEVSKSGSSPPSRPPSVRVASDLSQPPLRGSGLRPLSLSGSAAPPIPQPPPPPVPEASRFGGWVGSFFTPRPASSRSSTASSIRRESSSAASVSESSRGPSPHPASPPVHARDSVSNASIASSVHDDALGPRNLDDIYEGIGEQKLGHEAQESEPAASITGVAL</sequence>
<evidence type="ECO:0000256" key="1">
    <source>
        <dbReference type="ARBA" id="ARBA00038178"/>
    </source>
</evidence>
<dbReference type="PANTHER" id="PTHR31017">
    <property type="entry name" value="LATE SECRETORY PATHWAY PROTEIN AVL9-RELATED"/>
    <property type="match status" value="1"/>
</dbReference>
<dbReference type="Proteomes" id="UP000015241">
    <property type="component" value="Unassembled WGS sequence"/>
</dbReference>
<feature type="region of interest" description="Disordered" evidence="2">
    <location>
        <begin position="139"/>
        <end position="191"/>
    </location>
</feature>
<name>S8FW86_FOMSC</name>
<dbReference type="InterPro" id="IPR018307">
    <property type="entry name" value="ABL9/DENND6_dom"/>
</dbReference>
<accession>S8FW86</accession>
<proteinExistence type="inferred from homology"/>
<dbReference type="PANTHER" id="PTHR31017:SF1">
    <property type="entry name" value="LATE SECRETORY PATHWAY PROTEIN AVL9 HOMOLOG"/>
    <property type="match status" value="1"/>
</dbReference>
<feature type="region of interest" description="Disordered" evidence="2">
    <location>
        <begin position="1"/>
        <end position="84"/>
    </location>
</feature>
<dbReference type="OrthoDB" id="26278at2759"/>
<organism evidence="4 5">
    <name type="scientific">Fomitopsis schrenkii</name>
    <name type="common">Brown rot fungus</name>
    <dbReference type="NCBI Taxonomy" id="2126942"/>
    <lineage>
        <taxon>Eukaryota</taxon>
        <taxon>Fungi</taxon>
        <taxon>Dikarya</taxon>
        <taxon>Basidiomycota</taxon>
        <taxon>Agaricomycotina</taxon>
        <taxon>Agaricomycetes</taxon>
        <taxon>Polyporales</taxon>
        <taxon>Fomitopsis</taxon>
    </lineage>
</organism>
<protein>
    <recommendedName>
        <fullName evidence="3">UDENN domain-containing protein</fullName>
    </recommendedName>
</protein>
<dbReference type="Pfam" id="PF09794">
    <property type="entry name" value="Avl9"/>
    <property type="match status" value="1"/>
</dbReference>
<keyword evidence="5" id="KW-1185">Reference proteome</keyword>
<dbReference type="AlphaFoldDB" id="S8FW86"/>
<dbReference type="InterPro" id="IPR051731">
    <property type="entry name" value="DENND11/AVL9_GEFs"/>
</dbReference>
<feature type="compositionally biased region" description="Basic and acidic residues" evidence="2">
    <location>
        <begin position="840"/>
        <end position="851"/>
    </location>
</feature>
<feature type="compositionally biased region" description="Polar residues" evidence="2">
    <location>
        <begin position="47"/>
        <end position="60"/>
    </location>
</feature>
<dbReference type="GO" id="GO:0005737">
    <property type="term" value="C:cytoplasm"/>
    <property type="evidence" value="ECO:0007669"/>
    <property type="project" value="TreeGrafter"/>
</dbReference>
<dbReference type="HOGENOM" id="CLU_009066_1_0_1"/>
<feature type="region of interest" description="Disordered" evidence="2">
    <location>
        <begin position="682"/>
        <end position="880"/>
    </location>
</feature>
<dbReference type="EMBL" id="KE504124">
    <property type="protein sequence ID" value="EPT05376.1"/>
    <property type="molecule type" value="Genomic_DNA"/>
</dbReference>
<dbReference type="InterPro" id="IPR037516">
    <property type="entry name" value="Tripartite_DENN"/>
</dbReference>
<comment type="similarity">
    <text evidence="1">Belongs to the AVL9 family.</text>
</comment>
<evidence type="ECO:0000313" key="5">
    <source>
        <dbReference type="Proteomes" id="UP000015241"/>
    </source>
</evidence>
<gene>
    <name evidence="4" type="ORF">FOMPIDRAFT_1156204</name>
</gene>
<feature type="compositionally biased region" description="Polar residues" evidence="2">
    <location>
        <begin position="1"/>
        <end position="20"/>
    </location>
</feature>
<feature type="compositionally biased region" description="Pro residues" evidence="2">
    <location>
        <begin position="760"/>
        <end position="771"/>
    </location>
</feature>